<dbReference type="InterPro" id="IPR002591">
    <property type="entry name" value="Phosphodiest/P_Trfase"/>
</dbReference>
<dbReference type="CDD" id="cd16018">
    <property type="entry name" value="Enpp"/>
    <property type="match status" value="1"/>
</dbReference>
<name>A0A6I4IP29_9SPHI</name>
<dbReference type="SUPFAM" id="SSF53649">
    <property type="entry name" value="Alkaline phosphatase-like"/>
    <property type="match status" value="1"/>
</dbReference>
<organism evidence="1 2">
    <name type="scientific">Mucilaginibacter ginkgonis</name>
    <dbReference type="NCBI Taxonomy" id="2682091"/>
    <lineage>
        <taxon>Bacteria</taxon>
        <taxon>Pseudomonadati</taxon>
        <taxon>Bacteroidota</taxon>
        <taxon>Sphingobacteriia</taxon>
        <taxon>Sphingobacteriales</taxon>
        <taxon>Sphingobacteriaceae</taxon>
        <taxon>Mucilaginibacter</taxon>
    </lineage>
</organism>
<sequence length="420" mass="47807">MKPYLIACLILIIGANAFAQPDTVQKVNQTTRNSKKQEAKPYVIMISIDGFRWDYAKKYNATHLEDFGRKGVHASSMLPSYPSLTFPNHYAMVTGLYPSHHGIVQNYFYDRNSKSWYSYKGKTAAEGKWYGGTPLWVLAEKQQMLAASFYWVGSEANIKNTYPTYYYKYGEAIGIHDRINTVVNWLKQPAARRPHLITFYFPEVDHAGHKHSPGGKETIAAVHFVDSAINELTKAVAKTGLKLNYIVVSDHGMTAIDTTNVIPTPKIATDTNKFYRADEGVLMHLYAKHQADILTSYDEIKAQQKDYNIYLKNEVPANLHYRAADDCYNRIGDILLIPKWPKTFNTNHKKMDPGAHGYDPDKVMDMYAIFYAWGPNFKSHLKIPEFRNVEIYPMVAKILGLKVTDKVDGTNGLAKEVLKR</sequence>
<dbReference type="PANTHER" id="PTHR10151:SF120">
    <property type="entry name" value="BIS(5'-ADENOSYL)-TRIPHOSPHATASE"/>
    <property type="match status" value="1"/>
</dbReference>
<dbReference type="RefSeq" id="WP_157526707.1">
    <property type="nucleotide sequence ID" value="NZ_CP066775.1"/>
</dbReference>
<dbReference type="Gene3D" id="3.30.1360.180">
    <property type="match status" value="1"/>
</dbReference>
<dbReference type="PANTHER" id="PTHR10151">
    <property type="entry name" value="ECTONUCLEOTIDE PYROPHOSPHATASE/PHOSPHODIESTERASE"/>
    <property type="match status" value="1"/>
</dbReference>
<keyword evidence="2" id="KW-1185">Reference proteome</keyword>
<dbReference type="Gene3D" id="3.40.720.10">
    <property type="entry name" value="Alkaline Phosphatase, subunit A"/>
    <property type="match status" value="1"/>
</dbReference>
<proteinExistence type="predicted"/>
<reference evidence="1 2" key="1">
    <citation type="submission" date="2020-12" db="EMBL/GenBank/DDBJ databases">
        <title>HMF7856_wgs.fasta genome submission.</title>
        <authorList>
            <person name="Kang H."/>
            <person name="Kim H."/>
            <person name="Joh K."/>
        </authorList>
    </citation>
    <scope>NUCLEOTIDE SEQUENCE [LARGE SCALE GENOMIC DNA]</scope>
    <source>
        <strain evidence="1 2">HMF7856</strain>
    </source>
</reference>
<evidence type="ECO:0000313" key="1">
    <source>
        <dbReference type="EMBL" id="QQL50792.1"/>
    </source>
</evidence>
<dbReference type="EMBL" id="CP066775">
    <property type="protein sequence ID" value="QQL50792.1"/>
    <property type="molecule type" value="Genomic_DNA"/>
</dbReference>
<dbReference type="AlphaFoldDB" id="A0A6I4IP29"/>
<gene>
    <name evidence="1" type="ORF">GO620_004865</name>
</gene>
<accession>A0A6I4IP29</accession>
<dbReference type="InterPro" id="IPR017850">
    <property type="entry name" value="Alkaline_phosphatase_core_sf"/>
</dbReference>
<evidence type="ECO:0000313" key="2">
    <source>
        <dbReference type="Proteomes" id="UP000429232"/>
    </source>
</evidence>
<dbReference type="Pfam" id="PF01663">
    <property type="entry name" value="Phosphodiest"/>
    <property type="match status" value="1"/>
</dbReference>
<dbReference type="KEGG" id="mgik:GO620_004865"/>
<protein>
    <submittedName>
        <fullName evidence="1">Alkaline phosphatase family protein</fullName>
    </submittedName>
</protein>
<dbReference type="GO" id="GO:0016787">
    <property type="term" value="F:hydrolase activity"/>
    <property type="evidence" value="ECO:0007669"/>
    <property type="project" value="UniProtKB-ARBA"/>
</dbReference>
<dbReference type="Proteomes" id="UP000429232">
    <property type="component" value="Chromosome"/>
</dbReference>